<comment type="caution">
    <text evidence="1">The sequence shown here is derived from an EMBL/GenBank/DDBJ whole genome shotgun (WGS) entry which is preliminary data.</text>
</comment>
<proteinExistence type="predicted"/>
<evidence type="ECO:0000313" key="2">
    <source>
        <dbReference type="Proteomes" id="UP000091857"/>
    </source>
</evidence>
<protein>
    <submittedName>
        <fullName evidence="1">Uncharacterized protein</fullName>
    </submittedName>
</protein>
<dbReference type="Proteomes" id="UP000091857">
    <property type="component" value="Chromosome 18"/>
</dbReference>
<organism evidence="1 2">
    <name type="scientific">Manihot esculenta</name>
    <name type="common">Cassava</name>
    <name type="synonym">Jatropha manihot</name>
    <dbReference type="NCBI Taxonomy" id="3983"/>
    <lineage>
        <taxon>Eukaryota</taxon>
        <taxon>Viridiplantae</taxon>
        <taxon>Streptophyta</taxon>
        <taxon>Embryophyta</taxon>
        <taxon>Tracheophyta</taxon>
        <taxon>Spermatophyta</taxon>
        <taxon>Magnoliopsida</taxon>
        <taxon>eudicotyledons</taxon>
        <taxon>Gunneridae</taxon>
        <taxon>Pentapetalae</taxon>
        <taxon>rosids</taxon>
        <taxon>fabids</taxon>
        <taxon>Malpighiales</taxon>
        <taxon>Euphorbiaceae</taxon>
        <taxon>Crotonoideae</taxon>
        <taxon>Manihoteae</taxon>
        <taxon>Manihot</taxon>
    </lineage>
</organism>
<gene>
    <name evidence="1" type="ORF">MANES_18G044500v8</name>
</gene>
<reference evidence="2" key="1">
    <citation type="journal article" date="2016" name="Nat. Biotechnol.">
        <title>Sequencing wild and cultivated cassava and related species reveals extensive interspecific hybridization and genetic diversity.</title>
        <authorList>
            <person name="Bredeson J.V."/>
            <person name="Lyons J.B."/>
            <person name="Prochnik S.E."/>
            <person name="Wu G.A."/>
            <person name="Ha C.M."/>
            <person name="Edsinger-Gonzales E."/>
            <person name="Grimwood J."/>
            <person name="Schmutz J."/>
            <person name="Rabbi I.Y."/>
            <person name="Egesi C."/>
            <person name="Nauluvula P."/>
            <person name="Lebot V."/>
            <person name="Ndunguru J."/>
            <person name="Mkamilo G."/>
            <person name="Bart R.S."/>
            <person name="Setter T.L."/>
            <person name="Gleadow R.M."/>
            <person name="Kulakow P."/>
            <person name="Ferguson M.E."/>
            <person name="Rounsley S."/>
            <person name="Rokhsar D.S."/>
        </authorList>
    </citation>
    <scope>NUCLEOTIDE SEQUENCE [LARGE SCALE GENOMIC DNA]</scope>
    <source>
        <strain evidence="2">cv. AM560-2</strain>
    </source>
</reference>
<dbReference type="EMBL" id="CM004404">
    <property type="protein sequence ID" value="KAG8632670.1"/>
    <property type="molecule type" value="Genomic_DNA"/>
</dbReference>
<sequence>MELLQELFVTAIVAVLFSFIIAKLVSIAMAGGDSNRDSQLSKSQIINQNESISGNVDDSIVEDLQHFESLKVQGIKSEKRVELVEEVFQQVDEFVEPVEVEKVGKLVNRDEAIETDCRELPPESTEEGLKKEEELSEDRLGKSVAEIKLSREVGDDKNAIEQSDNVIEGRCFNDIENREIEPIGVEFSVEKDVVEESEEIRVVKSRGTEKAEVKKIEIDSDEDDWEGIERSELEQVFAKAVKFVEHRDKDGGLTSAGNDVQMELYGLHKIATEGPCREQPPMALKVTARAKWVDSCYV</sequence>
<evidence type="ECO:0000313" key="1">
    <source>
        <dbReference type="EMBL" id="KAG8632670.1"/>
    </source>
</evidence>
<accession>A0ACB7FXV9</accession>
<name>A0ACB7FXV9_MANES</name>
<keyword evidence="2" id="KW-1185">Reference proteome</keyword>